<evidence type="ECO:0000313" key="1">
    <source>
        <dbReference type="EMBL" id="MPD06425.1"/>
    </source>
</evidence>
<dbReference type="AlphaFoldDB" id="A0A5B7KNR2"/>
<keyword evidence="2" id="KW-1185">Reference proteome</keyword>
<accession>A0A5B7KNR2</accession>
<comment type="caution">
    <text evidence="1">The sequence shown here is derived from an EMBL/GenBank/DDBJ whole genome shotgun (WGS) entry which is preliminary data.</text>
</comment>
<sequence length="19" mass="2032">MSGAWIQVVHGSISACWCP</sequence>
<name>A0A5B7KNR2_PORTR</name>
<reference evidence="1 2" key="1">
    <citation type="submission" date="2019-05" db="EMBL/GenBank/DDBJ databases">
        <title>Another draft genome of Portunus trituberculatus and its Hox gene families provides insights of decapod evolution.</title>
        <authorList>
            <person name="Jeong J.-H."/>
            <person name="Song I."/>
            <person name="Kim S."/>
            <person name="Choi T."/>
            <person name="Kim D."/>
            <person name="Ryu S."/>
            <person name="Kim W."/>
        </authorList>
    </citation>
    <scope>NUCLEOTIDE SEQUENCE [LARGE SCALE GENOMIC DNA]</scope>
    <source>
        <tissue evidence="1">Muscle</tissue>
    </source>
</reference>
<evidence type="ECO:0000313" key="2">
    <source>
        <dbReference type="Proteomes" id="UP000324222"/>
    </source>
</evidence>
<proteinExistence type="predicted"/>
<dbReference type="EMBL" id="VSRR010151157">
    <property type="protein sequence ID" value="MPD06425.1"/>
    <property type="molecule type" value="Genomic_DNA"/>
</dbReference>
<dbReference type="Proteomes" id="UP000324222">
    <property type="component" value="Unassembled WGS sequence"/>
</dbReference>
<gene>
    <name evidence="1" type="ORF">E2C01_102239</name>
</gene>
<protein>
    <submittedName>
        <fullName evidence="1">Uncharacterized protein</fullName>
    </submittedName>
</protein>
<organism evidence="1 2">
    <name type="scientific">Portunus trituberculatus</name>
    <name type="common">Swimming crab</name>
    <name type="synonym">Neptunus trituberculatus</name>
    <dbReference type="NCBI Taxonomy" id="210409"/>
    <lineage>
        <taxon>Eukaryota</taxon>
        <taxon>Metazoa</taxon>
        <taxon>Ecdysozoa</taxon>
        <taxon>Arthropoda</taxon>
        <taxon>Crustacea</taxon>
        <taxon>Multicrustacea</taxon>
        <taxon>Malacostraca</taxon>
        <taxon>Eumalacostraca</taxon>
        <taxon>Eucarida</taxon>
        <taxon>Decapoda</taxon>
        <taxon>Pleocyemata</taxon>
        <taxon>Brachyura</taxon>
        <taxon>Eubrachyura</taxon>
        <taxon>Portunoidea</taxon>
        <taxon>Portunidae</taxon>
        <taxon>Portuninae</taxon>
        <taxon>Portunus</taxon>
    </lineage>
</organism>